<dbReference type="Proteomes" id="UP000035035">
    <property type="component" value="Unassembled WGS sequence"/>
</dbReference>
<accession>W9DK18</accession>
<proteinExistence type="predicted"/>
<dbReference type="HOGENOM" id="CLU_3153358_0_0_11"/>
<keyword evidence="1" id="KW-0472">Membrane</keyword>
<evidence type="ECO:0000256" key="1">
    <source>
        <dbReference type="SAM" id="Phobius"/>
    </source>
</evidence>
<dbReference type="EMBL" id="AYXO01000001">
    <property type="protein sequence ID" value="ETA08989.1"/>
    <property type="molecule type" value="Genomic_DNA"/>
</dbReference>
<keyword evidence="3" id="KW-1185">Reference proteome</keyword>
<name>W9DK18_9ACTN</name>
<protein>
    <submittedName>
        <fullName evidence="2">Uncharacterized protein</fullName>
    </submittedName>
</protein>
<comment type="caution">
    <text evidence="2">The sequence shown here is derived from an EMBL/GenBank/DDBJ whole genome shotgun (WGS) entry which is preliminary data.</text>
</comment>
<organism evidence="2 3">
    <name type="scientific">Gordonia alkanivorans CGMCC 6845</name>
    <dbReference type="NCBI Taxonomy" id="1423140"/>
    <lineage>
        <taxon>Bacteria</taxon>
        <taxon>Bacillati</taxon>
        <taxon>Actinomycetota</taxon>
        <taxon>Actinomycetes</taxon>
        <taxon>Mycobacteriales</taxon>
        <taxon>Gordoniaceae</taxon>
        <taxon>Gordonia</taxon>
    </lineage>
</organism>
<dbReference type="PROSITE" id="PS51257">
    <property type="entry name" value="PROKAR_LIPOPROTEIN"/>
    <property type="match status" value="1"/>
</dbReference>
<keyword evidence="1" id="KW-1133">Transmembrane helix</keyword>
<dbReference type="PATRIC" id="fig|1423140.3.peg.499"/>
<reference evidence="2 3" key="1">
    <citation type="journal article" date="2014" name="Genome Announc.">
        <title>Draft Genome Sequence of Gordonia alkanivorans Strain CGMCC6845, a Halotolerant Hydrocarbon-Degrading Bacterium.</title>
        <authorList>
            <person name="Wang X."/>
            <person name="Jin D."/>
            <person name="Zhou L."/>
            <person name="Wu L."/>
            <person name="An W."/>
            <person name="Zhao L."/>
        </authorList>
    </citation>
    <scope>NUCLEOTIDE SEQUENCE [LARGE SCALE GENOMIC DNA]</scope>
    <source>
        <strain evidence="2 3">CGMCC 6845</strain>
    </source>
</reference>
<feature type="transmembrane region" description="Helical" evidence="1">
    <location>
        <begin position="20"/>
        <end position="43"/>
    </location>
</feature>
<evidence type="ECO:0000313" key="3">
    <source>
        <dbReference type="Proteomes" id="UP000035035"/>
    </source>
</evidence>
<dbReference type="AlphaFoldDB" id="W9DK18"/>
<evidence type="ECO:0000313" key="2">
    <source>
        <dbReference type="EMBL" id="ETA08989.1"/>
    </source>
</evidence>
<sequence>MIPNRLRALFFRSSVTDMPAYWVMFVVALISCIIIGVGFIVGIPGNKD</sequence>
<keyword evidence="1" id="KW-0812">Transmembrane</keyword>
<gene>
    <name evidence="2" type="ORF">V525_02465</name>
</gene>